<dbReference type="EMBL" id="BLLF01002173">
    <property type="protein sequence ID" value="GFH23004.1"/>
    <property type="molecule type" value="Genomic_DNA"/>
</dbReference>
<comment type="caution">
    <text evidence="1">The sequence shown here is derived from an EMBL/GenBank/DDBJ whole genome shotgun (WGS) entry which is preliminary data.</text>
</comment>
<accession>A0A699ZWF3</accession>
<evidence type="ECO:0000313" key="1">
    <source>
        <dbReference type="EMBL" id="GFH23004.1"/>
    </source>
</evidence>
<sequence length="64" mass="7108">MDPKWAQQRLRLYGAQDRTLQKLFKKLEEDMEEVSMQRHGCAKQLLVFFGAAGIGTGGGLVPSA</sequence>
<name>A0A699ZWF3_HAELA</name>
<dbReference type="AlphaFoldDB" id="A0A699ZWF3"/>
<keyword evidence="2" id="KW-1185">Reference proteome</keyword>
<protein>
    <submittedName>
        <fullName evidence="1">Uncharacterized protein</fullName>
    </submittedName>
</protein>
<proteinExistence type="predicted"/>
<reference evidence="1 2" key="1">
    <citation type="submission" date="2020-02" db="EMBL/GenBank/DDBJ databases">
        <title>Draft genome sequence of Haematococcus lacustris strain NIES-144.</title>
        <authorList>
            <person name="Morimoto D."/>
            <person name="Nakagawa S."/>
            <person name="Yoshida T."/>
            <person name="Sawayama S."/>
        </authorList>
    </citation>
    <scope>NUCLEOTIDE SEQUENCE [LARGE SCALE GENOMIC DNA]</scope>
    <source>
        <strain evidence="1 2">NIES-144</strain>
    </source>
</reference>
<gene>
    <name evidence="1" type="ORF">HaLaN_20549</name>
</gene>
<dbReference type="Proteomes" id="UP000485058">
    <property type="component" value="Unassembled WGS sequence"/>
</dbReference>
<evidence type="ECO:0000313" key="2">
    <source>
        <dbReference type="Proteomes" id="UP000485058"/>
    </source>
</evidence>
<organism evidence="1 2">
    <name type="scientific">Haematococcus lacustris</name>
    <name type="common">Green alga</name>
    <name type="synonym">Haematococcus pluvialis</name>
    <dbReference type="NCBI Taxonomy" id="44745"/>
    <lineage>
        <taxon>Eukaryota</taxon>
        <taxon>Viridiplantae</taxon>
        <taxon>Chlorophyta</taxon>
        <taxon>core chlorophytes</taxon>
        <taxon>Chlorophyceae</taxon>
        <taxon>CS clade</taxon>
        <taxon>Chlamydomonadales</taxon>
        <taxon>Haematococcaceae</taxon>
        <taxon>Haematococcus</taxon>
    </lineage>
</organism>